<dbReference type="GO" id="GO:0009414">
    <property type="term" value="P:response to water deprivation"/>
    <property type="evidence" value="ECO:0007669"/>
    <property type="project" value="TreeGrafter"/>
</dbReference>
<dbReference type="PROSITE" id="PS51897">
    <property type="entry name" value="ANNEXIN_2"/>
    <property type="match status" value="2"/>
</dbReference>
<gene>
    <name evidence="6" type="ORF">L484_023936</name>
</gene>
<dbReference type="STRING" id="981085.W9R8L5"/>
<dbReference type="FunFam" id="1.10.220.10:FF:000014">
    <property type="entry name" value="annexin D4"/>
    <property type="match status" value="1"/>
</dbReference>
<sequence>MALSDVVQNLSKAFSDECGLGVDEKSLIENLGKWKAEERKSFWKANRNCFVQDERLFERCDEDHVKRLEKEFLRFKGAVVLRAMHPWERDARLVKRALKNGSSPGSLGVLIEIACTRSSDELLGARRAYHSLFDRSIEEDAAHHIKGPERKLLVALLSAYRYEGPKVKDDNVKSDVKELANAIKNADKKSLLQDDEVIRILSTRSRAHLKEVYDQYHKNSGKNLDEDIGADSRLQETVQCLCVPQKYFTKVLDAALKKDADKKAKKALTRVIVTRADADMKQIREEFQNQYGVSLSKKIEDAANGNYKDFLLALLRTCVFEERVGVNALSMKNIQSNK</sequence>
<dbReference type="Proteomes" id="UP000030645">
    <property type="component" value="Unassembled WGS sequence"/>
</dbReference>
<dbReference type="PANTHER" id="PTHR10502">
    <property type="entry name" value="ANNEXIN"/>
    <property type="match status" value="1"/>
</dbReference>
<evidence type="ECO:0000256" key="2">
    <source>
        <dbReference type="ARBA" id="ARBA00022737"/>
    </source>
</evidence>
<keyword evidence="4" id="KW-0041">Annexin</keyword>
<dbReference type="InterPro" id="IPR037104">
    <property type="entry name" value="Annexin_sf"/>
</dbReference>
<keyword evidence="2" id="KW-0677">Repeat</keyword>
<dbReference type="FunFam" id="1.10.220.10:FF:000021">
    <property type="entry name" value="annexin D4"/>
    <property type="match status" value="1"/>
</dbReference>
<reference evidence="7" key="1">
    <citation type="submission" date="2013-01" db="EMBL/GenBank/DDBJ databases">
        <title>Draft Genome Sequence of a Mulberry Tree, Morus notabilis C.K. Schneid.</title>
        <authorList>
            <person name="He N."/>
            <person name="Zhao S."/>
        </authorList>
    </citation>
    <scope>NUCLEOTIDE SEQUENCE</scope>
</reference>
<organism evidence="6 7">
    <name type="scientific">Morus notabilis</name>
    <dbReference type="NCBI Taxonomy" id="981085"/>
    <lineage>
        <taxon>Eukaryota</taxon>
        <taxon>Viridiplantae</taxon>
        <taxon>Streptophyta</taxon>
        <taxon>Embryophyta</taxon>
        <taxon>Tracheophyta</taxon>
        <taxon>Spermatophyta</taxon>
        <taxon>Magnoliopsida</taxon>
        <taxon>eudicotyledons</taxon>
        <taxon>Gunneridae</taxon>
        <taxon>Pentapetalae</taxon>
        <taxon>rosids</taxon>
        <taxon>fabids</taxon>
        <taxon>Rosales</taxon>
        <taxon>Moraceae</taxon>
        <taxon>Moreae</taxon>
        <taxon>Morus</taxon>
    </lineage>
</organism>
<evidence type="ECO:0000256" key="1">
    <source>
        <dbReference type="ARBA" id="ARBA00022723"/>
    </source>
</evidence>
<dbReference type="GO" id="GO:0005737">
    <property type="term" value="C:cytoplasm"/>
    <property type="evidence" value="ECO:0007669"/>
    <property type="project" value="TreeGrafter"/>
</dbReference>
<dbReference type="GO" id="GO:0009408">
    <property type="term" value="P:response to heat"/>
    <property type="evidence" value="ECO:0007669"/>
    <property type="project" value="TreeGrafter"/>
</dbReference>
<evidence type="ECO:0000256" key="4">
    <source>
        <dbReference type="ARBA" id="ARBA00023216"/>
    </source>
</evidence>
<dbReference type="eggNOG" id="KOG0819">
    <property type="taxonomic scope" value="Eukaryota"/>
</dbReference>
<dbReference type="InterPro" id="IPR001464">
    <property type="entry name" value="Annexin"/>
</dbReference>
<dbReference type="GO" id="GO:0005886">
    <property type="term" value="C:plasma membrane"/>
    <property type="evidence" value="ECO:0007669"/>
    <property type="project" value="TreeGrafter"/>
</dbReference>
<dbReference type="GO" id="GO:0009409">
    <property type="term" value="P:response to cold"/>
    <property type="evidence" value="ECO:0007669"/>
    <property type="project" value="TreeGrafter"/>
</dbReference>
<dbReference type="SMART" id="SM00335">
    <property type="entry name" value="ANX"/>
    <property type="match status" value="3"/>
</dbReference>
<dbReference type="GO" id="GO:0001786">
    <property type="term" value="F:phosphatidylserine binding"/>
    <property type="evidence" value="ECO:0007669"/>
    <property type="project" value="TreeGrafter"/>
</dbReference>
<dbReference type="GO" id="GO:0005509">
    <property type="term" value="F:calcium ion binding"/>
    <property type="evidence" value="ECO:0007669"/>
    <property type="project" value="InterPro"/>
</dbReference>
<protein>
    <submittedName>
        <fullName evidence="6">Annexin D4</fullName>
    </submittedName>
</protein>
<dbReference type="AlphaFoldDB" id="W9R8L5"/>
<dbReference type="GO" id="GO:0005544">
    <property type="term" value="F:calcium-dependent phospholipid binding"/>
    <property type="evidence" value="ECO:0007669"/>
    <property type="project" value="UniProtKB-KW"/>
</dbReference>
<dbReference type="InterPro" id="IPR018502">
    <property type="entry name" value="Annexin_repeat"/>
</dbReference>
<dbReference type="PANTHER" id="PTHR10502:SF196">
    <property type="entry name" value="ANNEXIN D4"/>
    <property type="match status" value="1"/>
</dbReference>
<dbReference type="Pfam" id="PF00191">
    <property type="entry name" value="Annexin"/>
    <property type="match status" value="3"/>
</dbReference>
<dbReference type="PRINTS" id="PR00196">
    <property type="entry name" value="ANNEXIN"/>
</dbReference>
<keyword evidence="3" id="KW-0106">Calcium</keyword>
<dbReference type="EMBL" id="KE344454">
    <property type="protein sequence ID" value="EXB62641.1"/>
    <property type="molecule type" value="Genomic_DNA"/>
</dbReference>
<accession>W9R8L5</accession>
<dbReference type="Gene3D" id="1.10.220.10">
    <property type="entry name" value="Annexin"/>
    <property type="match status" value="3"/>
</dbReference>
<name>W9R8L5_9ROSA</name>
<keyword evidence="7" id="KW-1185">Reference proteome</keyword>
<keyword evidence="5" id="KW-0111">Calcium/phospholipid-binding</keyword>
<keyword evidence="1" id="KW-0479">Metal-binding</keyword>
<dbReference type="SUPFAM" id="SSF47874">
    <property type="entry name" value="Annexin"/>
    <property type="match status" value="1"/>
</dbReference>
<evidence type="ECO:0000313" key="7">
    <source>
        <dbReference type="Proteomes" id="UP000030645"/>
    </source>
</evidence>
<dbReference type="GO" id="GO:0009651">
    <property type="term" value="P:response to salt stress"/>
    <property type="evidence" value="ECO:0007669"/>
    <property type="project" value="TreeGrafter"/>
</dbReference>
<evidence type="ECO:0000256" key="3">
    <source>
        <dbReference type="ARBA" id="ARBA00022837"/>
    </source>
</evidence>
<dbReference type="FunFam" id="1.10.220.10:FF:000006">
    <property type="entry name" value="Annexin"/>
    <property type="match status" value="1"/>
</dbReference>
<evidence type="ECO:0000313" key="6">
    <source>
        <dbReference type="EMBL" id="EXB62641.1"/>
    </source>
</evidence>
<proteinExistence type="predicted"/>
<evidence type="ECO:0000256" key="5">
    <source>
        <dbReference type="ARBA" id="ARBA00023302"/>
    </source>
</evidence>